<reference evidence="7 8" key="1">
    <citation type="submission" date="2018-10" db="EMBL/GenBank/DDBJ databases">
        <title>Genomic Encyclopedia of Archaeal and Bacterial Type Strains, Phase II (KMG-II): from individual species to whole genera.</title>
        <authorList>
            <person name="Goeker M."/>
        </authorList>
    </citation>
    <scope>NUCLEOTIDE SEQUENCE [LARGE SCALE GENOMIC DNA]</scope>
    <source>
        <strain evidence="7 8">DSM 29537</strain>
    </source>
</reference>
<evidence type="ECO:0000259" key="6">
    <source>
        <dbReference type="PROSITE" id="PS50850"/>
    </source>
</evidence>
<dbReference type="Gene3D" id="1.20.1250.20">
    <property type="entry name" value="MFS general substrate transporter like domains"/>
    <property type="match status" value="2"/>
</dbReference>
<comment type="subcellular location">
    <subcellularLocation>
        <location evidence="1">Membrane</location>
        <topology evidence="1">Multi-pass membrane protein</topology>
    </subcellularLocation>
</comment>
<feature type="transmembrane region" description="Helical" evidence="5">
    <location>
        <begin position="6"/>
        <end position="23"/>
    </location>
</feature>
<dbReference type="PANTHER" id="PTHR11662:SF285">
    <property type="entry name" value="HEXURONATE TRANSPORTER"/>
    <property type="match status" value="1"/>
</dbReference>
<dbReference type="PIRSF" id="PIRSF002808">
    <property type="entry name" value="Hexose_phosphate_transp"/>
    <property type="match status" value="1"/>
</dbReference>
<keyword evidence="4 5" id="KW-0472">Membrane</keyword>
<feature type="transmembrane region" description="Helical" evidence="5">
    <location>
        <begin position="305"/>
        <end position="324"/>
    </location>
</feature>
<feature type="transmembrane region" description="Helical" evidence="5">
    <location>
        <begin position="44"/>
        <end position="63"/>
    </location>
</feature>
<feature type="transmembrane region" description="Helical" evidence="5">
    <location>
        <begin position="231"/>
        <end position="251"/>
    </location>
</feature>
<evidence type="ECO:0000313" key="7">
    <source>
        <dbReference type="EMBL" id="RKS19145.1"/>
    </source>
</evidence>
<feature type="transmembrane region" description="Helical" evidence="5">
    <location>
        <begin position="166"/>
        <end position="184"/>
    </location>
</feature>
<evidence type="ECO:0000256" key="3">
    <source>
        <dbReference type="ARBA" id="ARBA00022989"/>
    </source>
</evidence>
<evidence type="ECO:0000313" key="8">
    <source>
        <dbReference type="Proteomes" id="UP000277579"/>
    </source>
</evidence>
<keyword evidence="2 5" id="KW-0812">Transmembrane</keyword>
<dbReference type="CDD" id="cd17319">
    <property type="entry name" value="MFS_ExuT_GudP_like"/>
    <property type="match status" value="1"/>
</dbReference>
<evidence type="ECO:0000256" key="4">
    <source>
        <dbReference type="ARBA" id="ARBA00023136"/>
    </source>
</evidence>
<dbReference type="InterPro" id="IPR036259">
    <property type="entry name" value="MFS_trans_sf"/>
</dbReference>
<dbReference type="GO" id="GO:0016020">
    <property type="term" value="C:membrane"/>
    <property type="evidence" value="ECO:0007669"/>
    <property type="project" value="UniProtKB-SubCell"/>
</dbReference>
<evidence type="ECO:0000256" key="5">
    <source>
        <dbReference type="SAM" id="Phobius"/>
    </source>
</evidence>
<organism evidence="7 8">
    <name type="scientific">Flavobacterium endophyticum</name>
    <dbReference type="NCBI Taxonomy" id="1540163"/>
    <lineage>
        <taxon>Bacteria</taxon>
        <taxon>Pseudomonadati</taxon>
        <taxon>Bacteroidota</taxon>
        <taxon>Flavobacteriia</taxon>
        <taxon>Flavobacteriales</taxon>
        <taxon>Flavobacteriaceae</taxon>
        <taxon>Flavobacterium</taxon>
    </lineage>
</organism>
<proteinExistence type="predicted"/>
<evidence type="ECO:0000256" key="1">
    <source>
        <dbReference type="ARBA" id="ARBA00004141"/>
    </source>
</evidence>
<dbReference type="RefSeq" id="WP_121377377.1">
    <property type="nucleotide sequence ID" value="NZ_RBLC01000005.1"/>
</dbReference>
<comment type="caution">
    <text evidence="7">The sequence shown here is derived from an EMBL/GenBank/DDBJ whole genome shotgun (WGS) entry which is preliminary data.</text>
</comment>
<dbReference type="EMBL" id="RBLC01000005">
    <property type="protein sequence ID" value="RKS19145.1"/>
    <property type="molecule type" value="Genomic_DNA"/>
</dbReference>
<dbReference type="InterPro" id="IPR050382">
    <property type="entry name" value="MFS_Na/Anion_cotransporter"/>
</dbReference>
<dbReference type="OrthoDB" id="9781156at2"/>
<dbReference type="Pfam" id="PF07690">
    <property type="entry name" value="MFS_1"/>
    <property type="match status" value="1"/>
</dbReference>
<feature type="transmembrane region" description="Helical" evidence="5">
    <location>
        <begin position="75"/>
        <end position="94"/>
    </location>
</feature>
<dbReference type="Proteomes" id="UP000277579">
    <property type="component" value="Unassembled WGS sequence"/>
</dbReference>
<feature type="transmembrane region" description="Helical" evidence="5">
    <location>
        <begin position="137"/>
        <end position="160"/>
    </location>
</feature>
<feature type="transmembrane region" description="Helical" evidence="5">
    <location>
        <begin position="271"/>
        <end position="293"/>
    </location>
</feature>
<feature type="transmembrane region" description="Helical" evidence="5">
    <location>
        <begin position="330"/>
        <end position="348"/>
    </location>
</feature>
<name>A0A495M172_9FLAO</name>
<feature type="transmembrane region" description="Helical" evidence="5">
    <location>
        <begin position="360"/>
        <end position="383"/>
    </location>
</feature>
<accession>A0A495M172</accession>
<dbReference type="InterPro" id="IPR011701">
    <property type="entry name" value="MFS"/>
</dbReference>
<evidence type="ECO:0000256" key="2">
    <source>
        <dbReference type="ARBA" id="ARBA00022692"/>
    </source>
</evidence>
<dbReference type="InterPro" id="IPR000849">
    <property type="entry name" value="Sugar_P_transporter"/>
</dbReference>
<dbReference type="InterPro" id="IPR020846">
    <property type="entry name" value="MFS_dom"/>
</dbReference>
<dbReference type="AlphaFoldDB" id="A0A495M172"/>
<dbReference type="PANTHER" id="PTHR11662">
    <property type="entry name" value="SOLUTE CARRIER FAMILY 17"/>
    <property type="match status" value="1"/>
</dbReference>
<keyword evidence="3 5" id="KW-1133">Transmembrane helix</keyword>
<gene>
    <name evidence="7" type="ORF">CLV94_3096</name>
</gene>
<dbReference type="SUPFAM" id="SSF103473">
    <property type="entry name" value="MFS general substrate transporter"/>
    <property type="match status" value="1"/>
</dbReference>
<feature type="transmembrane region" description="Helical" evidence="5">
    <location>
        <begin position="395"/>
        <end position="413"/>
    </location>
</feature>
<sequence length="421" mass="46404">MKIKGLRWWIITLIGFATIINYIDRSALSLMWPAMGKDLGMSDADYALILNLFMISYAIGQSVSGKLFDKIGTRLGFVIAIFVWSLSSLFHFAVKGLLSLAFVRITLGISEAGNWPGAVKSNSEWFPLQERAIAQGIFNAGASIGSIIAPLFISAMFVAYGWKTTFIIIGAMGLLWIIPWLIVFKKLPKDHPWITEEEKRHILDGKAEATPEEEAKKGMSITQILSHKESWGVIICRFFMEPIWWLFVGWMPLYLQKTYGFDVKQIGLFAWVPYVGAALGSLAGGWYSGMIIAKTKSVDKGRKQAIVIAGIIMFLGLMATIFFGDTPTKFVIIVSFVLFGFQFAIGNIQTLPSDLMDKKSVGTLAGLGGSIGVISVITMNFLIPVITKTSYTPAFIIIAAFVPLGVLSIFALIKKIRPVNT</sequence>
<dbReference type="GO" id="GO:0015134">
    <property type="term" value="F:hexuronate transmembrane transporter activity"/>
    <property type="evidence" value="ECO:0007669"/>
    <property type="project" value="TreeGrafter"/>
</dbReference>
<keyword evidence="8" id="KW-1185">Reference proteome</keyword>
<feature type="domain" description="Major facilitator superfamily (MFS) profile" evidence="6">
    <location>
        <begin position="10"/>
        <end position="417"/>
    </location>
</feature>
<protein>
    <submittedName>
        <fullName evidence="7">ACS family hexuronate transporter-like MFS transporter</fullName>
    </submittedName>
</protein>
<dbReference type="PROSITE" id="PS50850">
    <property type="entry name" value="MFS"/>
    <property type="match status" value="1"/>
</dbReference>